<proteinExistence type="predicted"/>
<dbReference type="PRINTS" id="PR00109">
    <property type="entry name" value="TYRKINASE"/>
</dbReference>
<evidence type="ECO:0000259" key="15">
    <source>
        <dbReference type="PROSITE" id="PS50011"/>
    </source>
</evidence>
<dbReference type="GO" id="GO:0004714">
    <property type="term" value="F:transmembrane receptor protein tyrosine kinase activity"/>
    <property type="evidence" value="ECO:0007669"/>
    <property type="project" value="UniProtKB-EC"/>
</dbReference>
<dbReference type="GO" id="GO:0005524">
    <property type="term" value="F:ATP binding"/>
    <property type="evidence" value="ECO:0007669"/>
    <property type="project" value="UniProtKB-KW"/>
</dbReference>
<evidence type="ECO:0000256" key="5">
    <source>
        <dbReference type="ARBA" id="ARBA00022729"/>
    </source>
</evidence>
<dbReference type="CDD" id="cd00192">
    <property type="entry name" value="PTKc"/>
    <property type="match status" value="1"/>
</dbReference>
<evidence type="ECO:0000256" key="2">
    <source>
        <dbReference type="ARBA" id="ARBA00011902"/>
    </source>
</evidence>
<dbReference type="Proteomes" id="UP000092462">
    <property type="component" value="Unassembled WGS sequence"/>
</dbReference>
<keyword evidence="10" id="KW-0472">Membrane</keyword>
<evidence type="ECO:0000256" key="10">
    <source>
        <dbReference type="ARBA" id="ARBA00023136"/>
    </source>
</evidence>
<keyword evidence="11" id="KW-0829">Tyrosine-protein kinase</keyword>
<dbReference type="InterPro" id="IPR020635">
    <property type="entry name" value="Tyr_kinase_cat_dom"/>
</dbReference>
<evidence type="ECO:0000256" key="4">
    <source>
        <dbReference type="ARBA" id="ARBA00022692"/>
    </source>
</evidence>
<dbReference type="SUPFAM" id="SSF56112">
    <property type="entry name" value="Protein kinase-like (PK-like)"/>
    <property type="match status" value="1"/>
</dbReference>
<evidence type="ECO:0000256" key="1">
    <source>
        <dbReference type="ARBA" id="ARBA00004479"/>
    </source>
</evidence>
<dbReference type="EC" id="2.7.10.1" evidence="2"/>
<dbReference type="PROSITE" id="PS50011">
    <property type="entry name" value="PROTEIN_KINASE_DOM"/>
    <property type="match status" value="1"/>
</dbReference>
<evidence type="ECO:0000256" key="3">
    <source>
        <dbReference type="ARBA" id="ARBA00022679"/>
    </source>
</evidence>
<keyword evidence="3" id="KW-0808">Transferase</keyword>
<keyword evidence="12" id="KW-0325">Glycoprotein</keyword>
<accession>A0A1B0D1X1</accession>
<evidence type="ECO:0000313" key="16">
    <source>
        <dbReference type="EnsemblMetazoa" id="PPAI001344-PA"/>
    </source>
</evidence>
<dbReference type="InterPro" id="IPR011009">
    <property type="entry name" value="Kinase-like_dom_sf"/>
</dbReference>
<dbReference type="InterPro" id="IPR008266">
    <property type="entry name" value="Tyr_kinase_AS"/>
</dbReference>
<comment type="catalytic activity">
    <reaction evidence="13">
        <text>L-tyrosyl-[protein] + ATP = O-phospho-L-tyrosyl-[protein] + ADP + H(+)</text>
        <dbReference type="Rhea" id="RHEA:10596"/>
        <dbReference type="Rhea" id="RHEA-COMP:10136"/>
        <dbReference type="Rhea" id="RHEA-COMP:20101"/>
        <dbReference type="ChEBI" id="CHEBI:15378"/>
        <dbReference type="ChEBI" id="CHEBI:30616"/>
        <dbReference type="ChEBI" id="CHEBI:46858"/>
        <dbReference type="ChEBI" id="CHEBI:61978"/>
        <dbReference type="ChEBI" id="CHEBI:456216"/>
        <dbReference type="EC" id="2.7.10.1"/>
    </reaction>
</comment>
<organism evidence="16 17">
    <name type="scientific">Phlebotomus papatasi</name>
    <name type="common">Sandfly</name>
    <dbReference type="NCBI Taxonomy" id="29031"/>
    <lineage>
        <taxon>Eukaryota</taxon>
        <taxon>Metazoa</taxon>
        <taxon>Ecdysozoa</taxon>
        <taxon>Arthropoda</taxon>
        <taxon>Hexapoda</taxon>
        <taxon>Insecta</taxon>
        <taxon>Pterygota</taxon>
        <taxon>Neoptera</taxon>
        <taxon>Endopterygota</taxon>
        <taxon>Diptera</taxon>
        <taxon>Nematocera</taxon>
        <taxon>Psychodoidea</taxon>
        <taxon>Psychodidae</taxon>
        <taxon>Phlebotomus</taxon>
        <taxon>Phlebotomus</taxon>
    </lineage>
</organism>
<evidence type="ECO:0000256" key="9">
    <source>
        <dbReference type="ARBA" id="ARBA00022989"/>
    </source>
</evidence>
<dbReference type="InterPro" id="IPR001245">
    <property type="entry name" value="Ser-Thr/Tyr_kinase_cat_dom"/>
</dbReference>
<name>A0A1B0D1X1_PHLPP</name>
<dbReference type="Pfam" id="PF07714">
    <property type="entry name" value="PK_Tyr_Ser-Thr"/>
    <property type="match status" value="1"/>
</dbReference>
<dbReference type="PROSITE" id="PS00109">
    <property type="entry name" value="PROTEIN_KINASE_TYR"/>
    <property type="match status" value="1"/>
</dbReference>
<dbReference type="InterPro" id="IPR000719">
    <property type="entry name" value="Prot_kinase_dom"/>
</dbReference>
<feature type="domain" description="Protein kinase" evidence="15">
    <location>
        <begin position="1"/>
        <end position="147"/>
    </location>
</feature>
<keyword evidence="7" id="KW-0418">Kinase</keyword>
<keyword evidence="4" id="KW-0812">Transmembrane</keyword>
<dbReference type="VEuPathDB" id="VectorBase:PPAPM1_011454"/>
<protein>
    <recommendedName>
        <fullName evidence="2">receptor protein-tyrosine kinase</fullName>
        <ecNumber evidence="2">2.7.10.1</ecNumber>
    </recommendedName>
</protein>
<dbReference type="EMBL" id="AJVK01022439">
    <property type="status" value="NOT_ANNOTATED_CDS"/>
    <property type="molecule type" value="Genomic_DNA"/>
</dbReference>
<dbReference type="PANTHER" id="PTHR24416">
    <property type="entry name" value="TYROSINE-PROTEIN KINASE RECEPTOR"/>
    <property type="match status" value="1"/>
</dbReference>
<dbReference type="AlphaFoldDB" id="A0A1B0D1X1"/>
<evidence type="ECO:0000256" key="8">
    <source>
        <dbReference type="ARBA" id="ARBA00022840"/>
    </source>
</evidence>
<evidence type="ECO:0000256" key="11">
    <source>
        <dbReference type="ARBA" id="ARBA00023137"/>
    </source>
</evidence>
<dbReference type="SMART" id="SM00219">
    <property type="entry name" value="TyrKc"/>
    <property type="match status" value="1"/>
</dbReference>
<evidence type="ECO:0000256" key="14">
    <source>
        <dbReference type="SAM" id="MobiDB-lite"/>
    </source>
</evidence>
<dbReference type="GO" id="GO:0043235">
    <property type="term" value="C:receptor complex"/>
    <property type="evidence" value="ECO:0007669"/>
    <property type="project" value="TreeGrafter"/>
</dbReference>
<dbReference type="GO" id="GO:1902533">
    <property type="term" value="P:positive regulation of intracellular signal transduction"/>
    <property type="evidence" value="ECO:0007669"/>
    <property type="project" value="UniProtKB-ARBA"/>
</dbReference>
<keyword evidence="8" id="KW-0067">ATP-binding</keyword>
<evidence type="ECO:0000256" key="12">
    <source>
        <dbReference type="ARBA" id="ARBA00023180"/>
    </source>
</evidence>
<dbReference type="InterPro" id="IPR050122">
    <property type="entry name" value="RTK"/>
</dbReference>
<dbReference type="GO" id="GO:0007169">
    <property type="term" value="P:cell surface receptor protein tyrosine kinase signaling pathway"/>
    <property type="evidence" value="ECO:0007669"/>
    <property type="project" value="TreeGrafter"/>
</dbReference>
<keyword evidence="5" id="KW-0732">Signal</keyword>
<evidence type="ECO:0000256" key="6">
    <source>
        <dbReference type="ARBA" id="ARBA00022741"/>
    </source>
</evidence>
<dbReference type="PANTHER" id="PTHR24416:SF620">
    <property type="entry name" value="TYROSINE-PROTEIN KINASE RECEPTOR TORSO"/>
    <property type="match status" value="1"/>
</dbReference>
<sequence>EFLACNKVVHRDLAARNVLVCEDNVVKISDFGLSRDVYQENMYKKVGNGKLPIKWLALESLTHQVYTSQSDVWSYGVLLYEILTLGGNPYPSVPTNRLLKLLKSGYRMERPRNCGVQLYELMLSCWKINPHDRPNFTDIVKKIDQLMVELPKDEPIDPENLRESKEKSSTGESYLKPL</sequence>
<keyword evidence="17" id="KW-1185">Reference proteome</keyword>
<dbReference type="EnsemblMetazoa" id="PPAI001344-RA">
    <property type="protein sequence ID" value="PPAI001344-PA"/>
    <property type="gene ID" value="PPAI001344"/>
</dbReference>
<evidence type="ECO:0000313" key="17">
    <source>
        <dbReference type="Proteomes" id="UP000092462"/>
    </source>
</evidence>
<evidence type="ECO:0000256" key="13">
    <source>
        <dbReference type="ARBA" id="ARBA00051243"/>
    </source>
</evidence>
<dbReference type="VEuPathDB" id="VectorBase:PPAI001344"/>
<dbReference type="GO" id="GO:0005886">
    <property type="term" value="C:plasma membrane"/>
    <property type="evidence" value="ECO:0007669"/>
    <property type="project" value="TreeGrafter"/>
</dbReference>
<dbReference type="Gene3D" id="1.10.510.10">
    <property type="entry name" value="Transferase(Phosphotransferase) domain 1"/>
    <property type="match status" value="1"/>
</dbReference>
<evidence type="ECO:0000256" key="7">
    <source>
        <dbReference type="ARBA" id="ARBA00022777"/>
    </source>
</evidence>
<keyword evidence="6" id="KW-0547">Nucleotide-binding</keyword>
<comment type="subcellular location">
    <subcellularLocation>
        <location evidence="1">Membrane</location>
        <topology evidence="1">Single-pass type I membrane protein</topology>
    </subcellularLocation>
</comment>
<dbReference type="FunFam" id="1.10.510.10:FF:000190">
    <property type="entry name" value="Proto-oncogene tyrosine-protein kinase receptor Ret"/>
    <property type="match status" value="1"/>
</dbReference>
<reference evidence="16" key="1">
    <citation type="submission" date="2022-08" db="UniProtKB">
        <authorList>
            <consortium name="EnsemblMetazoa"/>
        </authorList>
    </citation>
    <scope>IDENTIFICATION</scope>
    <source>
        <strain evidence="16">Israel</strain>
    </source>
</reference>
<feature type="compositionally biased region" description="Basic and acidic residues" evidence="14">
    <location>
        <begin position="152"/>
        <end position="169"/>
    </location>
</feature>
<feature type="region of interest" description="Disordered" evidence="14">
    <location>
        <begin position="152"/>
        <end position="178"/>
    </location>
</feature>
<keyword evidence="9" id="KW-1133">Transmembrane helix</keyword>